<dbReference type="OrthoDB" id="3381842at2"/>
<sequence>MSEDTTGPDQIEKSVPIPVVLPPTVGPAGVFPTVLDSPFRYGVRHDDVGLSQARTPSELVAGPNARGVETEWDASSLDSAIDWLETHAQYLRRLSYDMAVIKERLGGDDPTASVLGGFPYAQKLTQTHSVLHSSTEQKLKSLSDSLYAAARALGTVKSNYQTAEQANAMSATEMQQAFTNAARGGGATDGGQR</sequence>
<gene>
    <name evidence="1" type="ORF">D7223_25645</name>
</gene>
<keyword evidence="2" id="KW-1185">Reference proteome</keyword>
<accession>A0A3A9YYG3</accession>
<dbReference type="AlphaFoldDB" id="A0A3A9YYG3"/>
<proteinExistence type="predicted"/>
<dbReference type="Proteomes" id="UP000281726">
    <property type="component" value="Unassembled WGS sequence"/>
</dbReference>
<dbReference type="RefSeq" id="WP_120731001.1">
    <property type="nucleotide sequence ID" value="NZ_RBAK01000012.1"/>
</dbReference>
<name>A0A3A9YYG3_9ACTN</name>
<reference evidence="1 2" key="1">
    <citation type="journal article" date="2004" name="Syst. Appl. Microbiol.">
        <title>Cryptoendolithic actinomycetes from antarctic sandstone rock samples: Micromonospora endolithica sp. nov. and two isolates related to Micromonospora coerulea Jensen 1932.</title>
        <authorList>
            <person name="Hirsch P."/>
            <person name="Mevs U."/>
            <person name="Kroppenstedt R.M."/>
            <person name="Schumann P."/>
            <person name="Stackebrandt E."/>
        </authorList>
    </citation>
    <scope>NUCLEOTIDE SEQUENCE [LARGE SCALE GENOMIC DNA]</scope>
    <source>
        <strain evidence="1 2">JCM 12677</strain>
    </source>
</reference>
<organism evidence="1 2">
    <name type="scientific">Micromonospora endolithica</name>
    <dbReference type="NCBI Taxonomy" id="230091"/>
    <lineage>
        <taxon>Bacteria</taxon>
        <taxon>Bacillati</taxon>
        <taxon>Actinomycetota</taxon>
        <taxon>Actinomycetes</taxon>
        <taxon>Micromonosporales</taxon>
        <taxon>Micromonosporaceae</taxon>
        <taxon>Micromonospora</taxon>
    </lineage>
</organism>
<comment type="caution">
    <text evidence="1">The sequence shown here is derived from an EMBL/GenBank/DDBJ whole genome shotgun (WGS) entry which is preliminary data.</text>
</comment>
<protein>
    <submittedName>
        <fullName evidence="1">Uncharacterized protein</fullName>
    </submittedName>
</protein>
<evidence type="ECO:0000313" key="2">
    <source>
        <dbReference type="Proteomes" id="UP000281726"/>
    </source>
</evidence>
<dbReference type="EMBL" id="RBAK01000012">
    <property type="protein sequence ID" value="RKN41121.1"/>
    <property type="molecule type" value="Genomic_DNA"/>
</dbReference>
<evidence type="ECO:0000313" key="1">
    <source>
        <dbReference type="EMBL" id="RKN41121.1"/>
    </source>
</evidence>